<dbReference type="PRINTS" id="PR00421">
    <property type="entry name" value="THIOREDOXIN"/>
</dbReference>
<proteinExistence type="inferred from homology"/>
<evidence type="ECO:0000256" key="1">
    <source>
        <dbReference type="ARBA" id="ARBA00008987"/>
    </source>
</evidence>
<dbReference type="InterPro" id="IPR036249">
    <property type="entry name" value="Thioredoxin-like_sf"/>
</dbReference>
<protein>
    <recommendedName>
        <fullName evidence="6">Thioredoxin</fullName>
    </recommendedName>
</protein>
<evidence type="ECO:0000259" key="7">
    <source>
        <dbReference type="PROSITE" id="PS51352"/>
    </source>
</evidence>
<name>A0A972W0M9_9GAMM</name>
<evidence type="ECO:0000256" key="2">
    <source>
        <dbReference type="ARBA" id="ARBA00022448"/>
    </source>
</evidence>
<keyword evidence="2" id="KW-0813">Transport</keyword>
<dbReference type="GO" id="GO:0006950">
    <property type="term" value="P:response to stress"/>
    <property type="evidence" value="ECO:0007669"/>
    <property type="project" value="UniProtKB-ARBA"/>
</dbReference>
<dbReference type="SUPFAM" id="SSF48452">
    <property type="entry name" value="TPR-like"/>
    <property type="match status" value="1"/>
</dbReference>
<dbReference type="GO" id="GO:0045454">
    <property type="term" value="P:cell redox homeostasis"/>
    <property type="evidence" value="ECO:0007669"/>
    <property type="project" value="TreeGrafter"/>
</dbReference>
<dbReference type="PANTHER" id="PTHR45663:SF11">
    <property type="entry name" value="GEO12009P1"/>
    <property type="match status" value="1"/>
</dbReference>
<dbReference type="Pfam" id="PF14561">
    <property type="entry name" value="TPR_20"/>
    <property type="match status" value="1"/>
</dbReference>
<accession>A0A972W0M9</accession>
<dbReference type="GO" id="GO:0005829">
    <property type="term" value="C:cytosol"/>
    <property type="evidence" value="ECO:0007669"/>
    <property type="project" value="TreeGrafter"/>
</dbReference>
<keyword evidence="5" id="KW-0676">Redox-active center</keyword>
<dbReference type="EMBL" id="JABMOJ010000517">
    <property type="protein sequence ID" value="NQV66417.1"/>
    <property type="molecule type" value="Genomic_DNA"/>
</dbReference>
<evidence type="ECO:0000256" key="3">
    <source>
        <dbReference type="ARBA" id="ARBA00022982"/>
    </source>
</evidence>
<comment type="caution">
    <text evidence="8">The sequence shown here is derived from an EMBL/GenBank/DDBJ whole genome shotgun (WGS) entry which is preliminary data.</text>
</comment>
<dbReference type="CDD" id="cd02956">
    <property type="entry name" value="ybbN"/>
    <property type="match status" value="1"/>
</dbReference>
<dbReference type="Proteomes" id="UP000754644">
    <property type="component" value="Unassembled WGS sequence"/>
</dbReference>
<organism evidence="8 9">
    <name type="scientific">SAR86 cluster bacterium</name>
    <dbReference type="NCBI Taxonomy" id="2030880"/>
    <lineage>
        <taxon>Bacteria</taxon>
        <taxon>Pseudomonadati</taxon>
        <taxon>Pseudomonadota</taxon>
        <taxon>Gammaproteobacteria</taxon>
        <taxon>SAR86 cluster</taxon>
    </lineage>
</organism>
<dbReference type="Pfam" id="PF14559">
    <property type="entry name" value="TPR_19"/>
    <property type="match status" value="1"/>
</dbReference>
<dbReference type="GO" id="GO:0015035">
    <property type="term" value="F:protein-disulfide reductase activity"/>
    <property type="evidence" value="ECO:0007669"/>
    <property type="project" value="UniProtKB-UniRule"/>
</dbReference>
<dbReference type="Gene3D" id="3.40.30.10">
    <property type="entry name" value="Glutaredoxin"/>
    <property type="match status" value="1"/>
</dbReference>
<dbReference type="Gene3D" id="1.25.40.10">
    <property type="entry name" value="Tetratricopeptide repeat domain"/>
    <property type="match status" value="2"/>
</dbReference>
<feature type="domain" description="Thioredoxin" evidence="7">
    <location>
        <begin position="4"/>
        <end position="122"/>
    </location>
</feature>
<evidence type="ECO:0000313" key="9">
    <source>
        <dbReference type="Proteomes" id="UP000754644"/>
    </source>
</evidence>
<keyword evidence="3" id="KW-0249">Electron transport</keyword>
<dbReference type="InterPro" id="IPR011990">
    <property type="entry name" value="TPR-like_helical_dom_sf"/>
</dbReference>
<dbReference type="InterPro" id="IPR013766">
    <property type="entry name" value="Thioredoxin_domain"/>
</dbReference>
<sequence>MVEPLIGAAAASPDLIKDSDSQNFMADVIEASKEVPVIVDFWAPWCGPCKQLGPIIEKVVKAAQGKVKLVKVNIDDSPEIAQQLRIQSIPAVFAFDQGQPVDAFVGAQPESQIKAFVEKLAGGIGPSPIDEALEAAKAALDTGEVAAAGNLYGQVVQAEPGNPEAIGGLVRCYVINKDLEHAQQTLDLAPTEHFDHAAIVAARSALALAEQASDAGDPSELRAAVEADPTNNQARYDLAIALMGNGDNEGAVDQLLEIMKKGAAWNEGAAKAQLLKLFEALGPMDDLTKSGRRRLSALLFS</sequence>
<evidence type="ECO:0000313" key="8">
    <source>
        <dbReference type="EMBL" id="NQV66417.1"/>
    </source>
</evidence>
<dbReference type="PANTHER" id="PTHR45663">
    <property type="entry name" value="GEO12009P1"/>
    <property type="match status" value="1"/>
</dbReference>
<dbReference type="Pfam" id="PF00085">
    <property type="entry name" value="Thioredoxin"/>
    <property type="match status" value="1"/>
</dbReference>
<comment type="similarity">
    <text evidence="1">Belongs to the thioredoxin family.</text>
</comment>
<gene>
    <name evidence="8" type="primary">trxA</name>
    <name evidence="8" type="ORF">HQ497_13735</name>
</gene>
<dbReference type="PROSITE" id="PS00194">
    <property type="entry name" value="THIOREDOXIN_1"/>
    <property type="match status" value="1"/>
</dbReference>
<dbReference type="NCBIfam" id="TIGR01068">
    <property type="entry name" value="thioredoxin"/>
    <property type="match status" value="1"/>
</dbReference>
<evidence type="ECO:0000256" key="5">
    <source>
        <dbReference type="ARBA" id="ARBA00023284"/>
    </source>
</evidence>
<dbReference type="AlphaFoldDB" id="A0A972W0M9"/>
<reference evidence="8" key="1">
    <citation type="submission" date="2020-05" db="EMBL/GenBank/DDBJ databases">
        <title>Sulfur intermediates as new biogeochemical hubs in an aquatic model microbial ecosystem.</title>
        <authorList>
            <person name="Vigneron A."/>
        </authorList>
    </citation>
    <scope>NUCLEOTIDE SEQUENCE</scope>
    <source>
        <strain evidence="8">Bin.250</strain>
    </source>
</reference>
<dbReference type="SUPFAM" id="SSF52833">
    <property type="entry name" value="Thioredoxin-like"/>
    <property type="match status" value="1"/>
</dbReference>
<evidence type="ECO:0000256" key="6">
    <source>
        <dbReference type="NCBIfam" id="TIGR01068"/>
    </source>
</evidence>
<dbReference type="InterPro" id="IPR017937">
    <property type="entry name" value="Thioredoxin_CS"/>
</dbReference>
<dbReference type="PROSITE" id="PS51352">
    <property type="entry name" value="THIOREDOXIN_2"/>
    <property type="match status" value="1"/>
</dbReference>
<dbReference type="FunFam" id="3.40.30.10:FF:000001">
    <property type="entry name" value="Thioredoxin"/>
    <property type="match status" value="1"/>
</dbReference>
<keyword evidence="4" id="KW-1015">Disulfide bond</keyword>
<dbReference type="InterPro" id="IPR005746">
    <property type="entry name" value="Thioredoxin"/>
</dbReference>
<evidence type="ECO:0000256" key="4">
    <source>
        <dbReference type="ARBA" id="ARBA00023157"/>
    </source>
</evidence>